<feature type="compositionally biased region" description="Low complexity" evidence="6">
    <location>
        <begin position="710"/>
        <end position="721"/>
    </location>
</feature>
<dbReference type="SMART" id="SM00132">
    <property type="entry name" value="LIM"/>
    <property type="match status" value="2"/>
</dbReference>
<dbReference type="OMA" id="PQGSKWH"/>
<evidence type="ECO:0000256" key="3">
    <source>
        <dbReference type="ARBA" id="ARBA00022833"/>
    </source>
</evidence>
<feature type="compositionally biased region" description="Low complexity" evidence="6">
    <location>
        <begin position="635"/>
        <end position="647"/>
    </location>
</feature>
<evidence type="ECO:0000259" key="7">
    <source>
        <dbReference type="PROSITE" id="PS50023"/>
    </source>
</evidence>
<evidence type="ECO:0000256" key="5">
    <source>
        <dbReference type="PROSITE-ProRule" id="PRU00125"/>
    </source>
</evidence>
<feature type="region of interest" description="Disordered" evidence="6">
    <location>
        <begin position="317"/>
        <end position="350"/>
    </location>
</feature>
<evidence type="ECO:0000256" key="1">
    <source>
        <dbReference type="ARBA" id="ARBA00022723"/>
    </source>
</evidence>
<dbReference type="HOGENOM" id="CLU_003767_0_0_1"/>
<dbReference type="OrthoDB" id="1112565at2759"/>
<dbReference type="GO" id="GO:0003712">
    <property type="term" value="F:transcription coregulator activity"/>
    <property type="evidence" value="ECO:0007669"/>
    <property type="project" value="TreeGrafter"/>
</dbReference>
<evidence type="ECO:0000256" key="4">
    <source>
        <dbReference type="ARBA" id="ARBA00023038"/>
    </source>
</evidence>
<keyword evidence="3 5" id="KW-0862">Zinc</keyword>
<feature type="region of interest" description="Disordered" evidence="6">
    <location>
        <begin position="107"/>
        <end position="130"/>
    </location>
</feature>
<evidence type="ECO:0000256" key="2">
    <source>
        <dbReference type="ARBA" id="ARBA00022737"/>
    </source>
</evidence>
<dbReference type="GO" id="GO:0030695">
    <property type="term" value="F:GTPase regulator activity"/>
    <property type="evidence" value="ECO:0007669"/>
    <property type="project" value="UniProtKB-ARBA"/>
</dbReference>
<keyword evidence="1 5" id="KW-0479">Metal-binding</keyword>
<sequence>MATSVRPRSSDGKPKSDAWANRYLLGEDTSSLAIPQDSSGMSASRSSSFDEDRKALRQLHASTLATSAGLTMGLASSISRDLYSSSATNGSSGSGANSRCISLTAPSTGGAYTSRSSQPSSPLLTPSTSFAPTIADPMSGALSKVVGSLVEPQETRDKWNCKRCHSIFARDATIYAAPSSGTISSSAATPAAEESRGRQPADSASRSRSRDRSPATRGSDPGAYYCRSCYIALYALGSCAGCTHPILGTTKEDGPFVRVSSTDELYHGRCFKCGSCGKGGGKPPLGDGIEIIIGMKSKPTCLECFDKPMKLASVQPASGTHSLTMPPSEGEMQSHELQGRKGLSGNAARKTKMAASIAELSRRFGKGSAVGASSGTGLKTKMAPPSLVHSQPVGSGGGVTSSRSTNSFSGAASTPSPVISPSSSFGMGMGTSTGRPASPTKPKPLTAQFTGTRFNLAAFQSTRPGHLSRSDSRSRSLSPVKRAYADVPQPANASKAADDIVPTARASFDVPRSTSRVDSMPAGSHAEAAAVRVASSKCALCGFGPFEGLQKGVQEAVMVGLQSGEQLHRECFNCGVCAHPIDASKPFVRLEDLLSAGVGAQSELSGDLGRREGVLKNKYAHTACAPISLIQRPSATSATGASHTSATLTPPASSAQDHATHQRTPRSRGSSPAPNDKAGPVLVSSYLPKQTGISVNANAVRTDSKVSVPASIPASAHSHPSMRTFKPTAGAAPPTKSAFLTGSGTSSVHANGTPLPSESSRNPAAGMFATQPKKRATSPGGVQQHTWATSMGSGTTTSTAPSAARFGGMQACPACQRTVTALESVPGPRGTRWHRACLVCCGDGGAGCRVAARKCGKKLDSGAKVDAEGRVMCRDCFDKTMRESRVLLAK</sequence>
<feature type="region of interest" description="Disordered" evidence="6">
    <location>
        <begin position="180"/>
        <end position="219"/>
    </location>
</feature>
<feature type="compositionally biased region" description="Low complexity" evidence="6">
    <location>
        <begin position="113"/>
        <end position="130"/>
    </location>
</feature>
<feature type="region of interest" description="Disordered" evidence="6">
    <location>
        <begin position="635"/>
        <end position="682"/>
    </location>
</feature>
<gene>
    <name evidence="8" type="ORF">K437DRAFT_257229</name>
</gene>
<reference evidence="8 9" key="1">
    <citation type="submission" date="2014-05" db="EMBL/GenBank/DDBJ databases">
        <title>Draft genome sequence of a rare smut relative, Tilletiaria anomala UBC 951.</title>
        <authorList>
            <consortium name="DOE Joint Genome Institute"/>
            <person name="Toome M."/>
            <person name="Kuo A."/>
            <person name="Henrissat B."/>
            <person name="Lipzen A."/>
            <person name="Tritt A."/>
            <person name="Yoshinaga Y."/>
            <person name="Zane M."/>
            <person name="Barry K."/>
            <person name="Grigoriev I.V."/>
            <person name="Spatafora J.W."/>
            <person name="Aimea M.C."/>
        </authorList>
    </citation>
    <scope>NUCLEOTIDE SEQUENCE [LARGE SCALE GENOMIC DNA]</scope>
    <source>
        <strain evidence="8 9">UBC 951</strain>
    </source>
</reference>
<feature type="domain" description="LIM zinc-binding" evidence="7">
    <location>
        <begin position="237"/>
        <end position="311"/>
    </location>
</feature>
<dbReference type="PANTHER" id="PTHR24205">
    <property type="entry name" value="FOUR AND A HALF LIM DOMAINS PROTEIN"/>
    <property type="match status" value="1"/>
</dbReference>
<keyword evidence="4 5" id="KW-0440">LIM domain</keyword>
<evidence type="ECO:0000256" key="6">
    <source>
        <dbReference type="SAM" id="MobiDB-lite"/>
    </source>
</evidence>
<evidence type="ECO:0000313" key="9">
    <source>
        <dbReference type="Proteomes" id="UP000027361"/>
    </source>
</evidence>
<keyword evidence="9" id="KW-1185">Reference proteome</keyword>
<accession>A0A066VRH2</accession>
<proteinExistence type="predicted"/>
<dbReference type="EMBL" id="JMSN01000055">
    <property type="protein sequence ID" value="KDN44091.1"/>
    <property type="molecule type" value="Genomic_DNA"/>
</dbReference>
<keyword evidence="2" id="KW-0677">Repeat</keyword>
<feature type="domain" description="LIM zinc-binding" evidence="7">
    <location>
        <begin position="810"/>
        <end position="883"/>
    </location>
</feature>
<dbReference type="Gene3D" id="2.10.110.10">
    <property type="entry name" value="Cysteine Rich Protein"/>
    <property type="match status" value="2"/>
</dbReference>
<feature type="region of interest" description="Disordered" evidence="6">
    <location>
        <begin position="1"/>
        <end position="20"/>
    </location>
</feature>
<feature type="region of interest" description="Disordered" evidence="6">
    <location>
        <begin position="710"/>
        <end position="800"/>
    </location>
</feature>
<feature type="region of interest" description="Disordered" evidence="6">
    <location>
        <begin position="459"/>
        <end position="480"/>
    </location>
</feature>
<dbReference type="GO" id="GO:0046872">
    <property type="term" value="F:metal ion binding"/>
    <property type="evidence" value="ECO:0007669"/>
    <property type="project" value="UniProtKB-KW"/>
</dbReference>
<dbReference type="PROSITE" id="PS50023">
    <property type="entry name" value="LIM_DOMAIN_2"/>
    <property type="match status" value="2"/>
</dbReference>
<comment type="caution">
    <text evidence="8">The sequence shown here is derived from an EMBL/GenBank/DDBJ whole genome shotgun (WGS) entry which is preliminary data.</text>
</comment>
<feature type="compositionally biased region" description="Polar residues" evidence="6">
    <location>
        <begin position="648"/>
        <end position="657"/>
    </location>
</feature>
<protein>
    <recommendedName>
        <fullName evidence="7">LIM zinc-binding domain-containing protein</fullName>
    </recommendedName>
</protein>
<feature type="compositionally biased region" description="Low complexity" evidence="6">
    <location>
        <begin position="180"/>
        <end position="192"/>
    </location>
</feature>
<dbReference type="GeneID" id="25264643"/>
<dbReference type="RefSeq" id="XP_013242629.1">
    <property type="nucleotide sequence ID" value="XM_013387175.1"/>
</dbReference>
<feature type="compositionally biased region" description="Low complexity" evidence="6">
    <location>
        <begin position="38"/>
        <end position="47"/>
    </location>
</feature>
<name>A0A066VRH2_TILAU</name>
<organism evidence="8 9">
    <name type="scientific">Tilletiaria anomala (strain ATCC 24038 / CBS 436.72 / UBC 951)</name>
    <dbReference type="NCBI Taxonomy" id="1037660"/>
    <lineage>
        <taxon>Eukaryota</taxon>
        <taxon>Fungi</taxon>
        <taxon>Dikarya</taxon>
        <taxon>Basidiomycota</taxon>
        <taxon>Ustilaginomycotina</taxon>
        <taxon>Exobasidiomycetes</taxon>
        <taxon>Georgefischeriales</taxon>
        <taxon>Tilletiariaceae</taxon>
        <taxon>Tilletiaria</taxon>
    </lineage>
</organism>
<feature type="compositionally biased region" description="Low complexity" evidence="6">
    <location>
        <begin position="786"/>
        <end position="800"/>
    </location>
</feature>
<feature type="compositionally biased region" description="Low complexity" evidence="6">
    <location>
        <begin position="413"/>
        <end position="434"/>
    </location>
</feature>
<dbReference type="InParanoid" id="A0A066VRH2"/>
<feature type="region of interest" description="Disordered" evidence="6">
    <location>
        <begin position="365"/>
        <end position="447"/>
    </location>
</feature>
<dbReference type="PANTHER" id="PTHR24205:SF16">
    <property type="entry name" value="GH01042P-RELATED"/>
    <property type="match status" value="1"/>
</dbReference>
<dbReference type="STRING" id="1037660.A0A066VRH2"/>
<dbReference type="AlphaFoldDB" id="A0A066VRH2"/>
<feature type="compositionally biased region" description="Polar residues" evidence="6">
    <location>
        <begin position="738"/>
        <end position="762"/>
    </location>
</feature>
<feature type="region of interest" description="Disordered" evidence="6">
    <location>
        <begin position="30"/>
        <end position="54"/>
    </location>
</feature>
<evidence type="ECO:0000313" key="8">
    <source>
        <dbReference type="EMBL" id="KDN44091.1"/>
    </source>
</evidence>
<dbReference type="InterPro" id="IPR001781">
    <property type="entry name" value="Znf_LIM"/>
</dbReference>
<dbReference type="Proteomes" id="UP000027361">
    <property type="component" value="Unassembled WGS sequence"/>
</dbReference>
<dbReference type="GO" id="GO:0005634">
    <property type="term" value="C:nucleus"/>
    <property type="evidence" value="ECO:0007669"/>
    <property type="project" value="TreeGrafter"/>
</dbReference>